<sequence length="915" mass="94449">MADKQKTIEIIFGGVDKTGSAISSVGRNLESLTGKVGDLTGPLAGVADSVLKLDAALAAAAIGVTAYAVKIADDFDTAFGEIATLIGQPADNLRDFQAQILQYSNTSTASLDQITSATYGAISAGVDYSNSLGLIAAAERLSIAGKADLGDTTAALVSTMNAFGASADEAGAYADTFFTAVKLGQTTIPELSATMGRLAPIASAAGLGFDEMAAAIATITAETGTSTAEAITGIRAAITSLLKPSSEARDVAADLGIEFNAAALKSKGFAGILDEVAKATGGNTEIIAKLFGSVEALAPVLALTGNASEKFGDNLKAFETNAGAAEIASRELTDTLGNLGQTLQNNVSSALIGVGGKLTDETRGVVKSMTSIFNSLGNEITLSDGAFAPILNAMEGLAQDIDSRIKVIAENFPEALSNLDMTGLLDAFGYLGNELGGLFKNLFGEVDLSSAKGLEDVLQRIVDAFTALVNVSAGIIDGLKPLFALIGEGIDRFQDLDEATKRSIGEMLGLAKTINTLLPAVGALGSGLDSIGTGLTALAGAQGFKALIGNLGAVQSVAAGAGKFGLVGAALLGAGAAGYGIGTIINDTIIKPLEDALGGTLGGAIYDLLHSDEIAIAQAQWEGYASELRRSAKDSADLKEINEILNRSLGETAVATEEQQSAWQKYANELVEAANSGEAVASSQGKVAGALDEMSRVASDGGGALAGVSQATLELANSNKSLQLGYDETTGKVNSFSGTVIGSGKALADAAEKTKEVVRQTEAYELKLLELNSNERIKLIDAKVSLDIAEFEANTKRVEAIAETLGKTFENTGDVITSLFGGIDDAYRMTQLDMASQIKKENEYRKQALDDQSKLTQAQIDNIRQKTQNLKRGDALIKVDGAGLQPHLEAFMFEILREIQVRVNADGEEMLLGLS</sequence>
<reference evidence="3" key="1">
    <citation type="submission" date="2023-09" db="EMBL/GenBank/DDBJ databases">
        <title>Marinobacter sediminicola sp. nov. and Marinobacter maritimum sp. nov., isolated from marine sediment.</title>
        <authorList>
            <person name="An J."/>
        </authorList>
    </citation>
    <scope>NUCLEOTIDE SEQUENCE</scope>
    <source>
        <strain evidence="3">F60267</strain>
    </source>
</reference>
<dbReference type="Proteomes" id="UP001267407">
    <property type="component" value="Unassembled WGS sequence"/>
</dbReference>
<dbReference type="Pfam" id="PF10145">
    <property type="entry name" value="PhageMin_Tail"/>
    <property type="match status" value="1"/>
</dbReference>
<evidence type="ECO:0000256" key="1">
    <source>
        <dbReference type="ARBA" id="ARBA00022612"/>
    </source>
</evidence>
<dbReference type="RefSeq" id="WP_310966287.1">
    <property type="nucleotide sequence ID" value="NZ_JAVMBO010000014.1"/>
</dbReference>
<keyword evidence="1" id="KW-1188">Viral release from host cell</keyword>
<evidence type="ECO:0000313" key="4">
    <source>
        <dbReference type="Proteomes" id="UP001267407"/>
    </source>
</evidence>
<keyword evidence="4" id="KW-1185">Reference proteome</keyword>
<accession>A0ABU2HHH9</accession>
<dbReference type="PANTHER" id="PTHR37813:SF1">
    <property type="entry name" value="FELS-2 PROPHAGE PROTEIN"/>
    <property type="match status" value="1"/>
</dbReference>
<gene>
    <name evidence="3" type="ORF">RKA07_10425</name>
</gene>
<dbReference type="NCBIfam" id="TIGR01760">
    <property type="entry name" value="tape_meas_TP901"/>
    <property type="match status" value="1"/>
</dbReference>
<organism evidence="3 4">
    <name type="scientific">Marinobacter xiaoshiensis</name>
    <dbReference type="NCBI Taxonomy" id="3073652"/>
    <lineage>
        <taxon>Bacteria</taxon>
        <taxon>Pseudomonadati</taxon>
        <taxon>Pseudomonadota</taxon>
        <taxon>Gammaproteobacteria</taxon>
        <taxon>Pseudomonadales</taxon>
        <taxon>Marinobacteraceae</taxon>
        <taxon>Marinobacter</taxon>
    </lineage>
</organism>
<evidence type="ECO:0000259" key="2">
    <source>
        <dbReference type="Pfam" id="PF10145"/>
    </source>
</evidence>
<dbReference type="PANTHER" id="PTHR37813">
    <property type="entry name" value="FELS-2 PROPHAGE PROTEIN"/>
    <property type="match status" value="1"/>
</dbReference>
<name>A0ABU2HHH9_9GAMM</name>
<protein>
    <submittedName>
        <fullName evidence="3">Phage tail tape measure protein</fullName>
    </submittedName>
</protein>
<proteinExistence type="predicted"/>
<evidence type="ECO:0000313" key="3">
    <source>
        <dbReference type="EMBL" id="MDS1310502.1"/>
    </source>
</evidence>
<comment type="caution">
    <text evidence="3">The sequence shown here is derived from an EMBL/GenBank/DDBJ whole genome shotgun (WGS) entry which is preliminary data.</text>
</comment>
<feature type="domain" description="Phage tail tape measure protein" evidence="2">
    <location>
        <begin position="98"/>
        <end position="292"/>
    </location>
</feature>
<dbReference type="InterPro" id="IPR010090">
    <property type="entry name" value="Phage_tape_meas"/>
</dbReference>
<dbReference type="EMBL" id="JAVMBO010000014">
    <property type="protein sequence ID" value="MDS1310502.1"/>
    <property type="molecule type" value="Genomic_DNA"/>
</dbReference>